<organism evidence="1">
    <name type="scientific">marine sediment metagenome</name>
    <dbReference type="NCBI Taxonomy" id="412755"/>
    <lineage>
        <taxon>unclassified sequences</taxon>
        <taxon>metagenomes</taxon>
        <taxon>ecological metagenomes</taxon>
    </lineage>
</organism>
<dbReference type="EMBL" id="LAZR01024469">
    <property type="protein sequence ID" value="KKL75033.1"/>
    <property type="molecule type" value="Genomic_DNA"/>
</dbReference>
<sequence>MLRTTTDLQELKGGKDFTWGLVIDIHEVGEYAVVESHPWKVEGGIGSTGEVDFDKRRYHYYTDGKDCSRSTDSLDGALVGCIAFKREGLNSQAAQYFMKMVA</sequence>
<accession>A0A0F9ELM5</accession>
<dbReference type="AlphaFoldDB" id="A0A0F9ELM5"/>
<comment type="caution">
    <text evidence="1">The sequence shown here is derived from an EMBL/GenBank/DDBJ whole genome shotgun (WGS) entry which is preliminary data.</text>
</comment>
<proteinExistence type="predicted"/>
<gene>
    <name evidence="1" type="ORF">LCGC14_2058890</name>
</gene>
<evidence type="ECO:0000313" key="1">
    <source>
        <dbReference type="EMBL" id="KKL75033.1"/>
    </source>
</evidence>
<name>A0A0F9ELM5_9ZZZZ</name>
<reference evidence="1" key="1">
    <citation type="journal article" date="2015" name="Nature">
        <title>Complex archaea that bridge the gap between prokaryotes and eukaryotes.</title>
        <authorList>
            <person name="Spang A."/>
            <person name="Saw J.H."/>
            <person name="Jorgensen S.L."/>
            <person name="Zaremba-Niedzwiedzka K."/>
            <person name="Martijn J."/>
            <person name="Lind A.E."/>
            <person name="van Eijk R."/>
            <person name="Schleper C."/>
            <person name="Guy L."/>
            <person name="Ettema T.J."/>
        </authorList>
    </citation>
    <scope>NUCLEOTIDE SEQUENCE</scope>
</reference>
<protein>
    <submittedName>
        <fullName evidence="1">Uncharacterized protein</fullName>
    </submittedName>
</protein>